<organism evidence="1 2">
    <name type="scientific">Chrysodeixis includens nucleopolyhedrovirus</name>
    <dbReference type="NCBI Taxonomy" id="1207438"/>
    <lineage>
        <taxon>Viruses</taxon>
        <taxon>Viruses incertae sedis</taxon>
        <taxon>Naldaviricetes</taxon>
        <taxon>Lefavirales</taxon>
        <taxon>Baculoviridae</taxon>
        <taxon>Alphabaculovirus</taxon>
        <taxon>Alphabaculovirus chrincludentis</taxon>
        <taxon>Alphabaculovirus alterchrincludentis</taxon>
    </lineage>
</organism>
<dbReference type="GeneID" id="80541233"/>
<dbReference type="EMBL" id="MK746083">
    <property type="protein sequence ID" value="QED40547.1"/>
    <property type="molecule type" value="Genomic_DNA"/>
</dbReference>
<name>A0A5B8YR11_9ABAC</name>
<dbReference type="RefSeq" id="YP_010802463.1">
    <property type="nucleotide sequence ID" value="NC_077025.1"/>
</dbReference>
<evidence type="ECO:0000313" key="2">
    <source>
        <dbReference type="Proteomes" id="UP001162233"/>
    </source>
</evidence>
<sequence length="81" mass="9539">MPFCFSSKKNRQDCKSANDYTSLSGITTIHDVTYAKKQLSVQLEHWEKIKRITKDPKEIKDIDCKINAMRLQFLKYGCDFF</sequence>
<protein>
    <submittedName>
        <fullName evidence="1">Uncharacterized protein</fullName>
    </submittedName>
</protein>
<dbReference type="Proteomes" id="UP001162233">
    <property type="component" value="Segment"/>
</dbReference>
<accession>A0A5B8YR11</accession>
<dbReference type="KEGG" id="vg:80541233"/>
<keyword evidence="2" id="KW-1185">Reference proteome</keyword>
<proteinExistence type="predicted"/>
<reference evidence="1" key="1">
    <citation type="journal article" date="2019" name="Viruses">
        <title>A Novel Alphabaculovirus from the Soybean Looper, Chrysodeixis includens, that Produces Tetrahedral Occlusion Bodies and Encodes Two Copies of he65.</title>
        <authorList>
            <person name="Harrison R.L."/>
            <person name="Rowley D.L."/>
            <person name="Popham H.J.R."/>
        </authorList>
    </citation>
    <scope>NUCLEOTIDE SEQUENCE</scope>
    <source>
        <strain evidence="1">ChinNPV-1</strain>
    </source>
</reference>
<evidence type="ECO:0000313" key="1">
    <source>
        <dbReference type="EMBL" id="QED40547.1"/>
    </source>
</evidence>
<dbReference type="InterPro" id="IPR009265">
    <property type="entry name" value="AcMNPV_Orf29"/>
</dbReference>
<dbReference type="Pfam" id="PF06034">
    <property type="entry name" value="DUF919"/>
    <property type="match status" value="1"/>
</dbReference>